<comment type="similarity">
    <text evidence="2">Belongs to the FliH family.</text>
</comment>
<evidence type="ECO:0000256" key="4">
    <source>
        <dbReference type="ARBA" id="ARBA00022795"/>
    </source>
</evidence>
<gene>
    <name evidence="9" type="ORF">FJY75_12170</name>
</gene>
<dbReference type="PANTHER" id="PTHR34982">
    <property type="entry name" value="YOP PROTEINS TRANSLOCATION PROTEIN L"/>
    <property type="match status" value="1"/>
</dbReference>
<evidence type="ECO:0000256" key="3">
    <source>
        <dbReference type="ARBA" id="ARBA00022448"/>
    </source>
</evidence>
<dbReference type="AlphaFoldDB" id="A0A937XE33"/>
<dbReference type="GO" id="GO:0005829">
    <property type="term" value="C:cytosol"/>
    <property type="evidence" value="ECO:0007669"/>
    <property type="project" value="TreeGrafter"/>
</dbReference>
<evidence type="ECO:0000256" key="2">
    <source>
        <dbReference type="ARBA" id="ARBA00006602"/>
    </source>
</evidence>
<comment type="function">
    <text evidence="1">Needed for flagellar regrowth and assembly.</text>
</comment>
<accession>A0A937XE33</accession>
<dbReference type="InterPro" id="IPR018035">
    <property type="entry name" value="Flagellar_FliH/T3SS_HrpE"/>
</dbReference>
<evidence type="ECO:0000313" key="9">
    <source>
        <dbReference type="EMBL" id="MBM3318597.1"/>
    </source>
</evidence>
<name>A0A937XE33_UNCEI</name>
<dbReference type="PANTHER" id="PTHR34982:SF1">
    <property type="entry name" value="FLAGELLAR ASSEMBLY PROTEIN FLIH"/>
    <property type="match status" value="1"/>
</dbReference>
<dbReference type="GO" id="GO:0044781">
    <property type="term" value="P:bacterial-type flagellum organization"/>
    <property type="evidence" value="ECO:0007669"/>
    <property type="project" value="UniProtKB-KW"/>
</dbReference>
<keyword evidence="3" id="KW-0813">Transport</keyword>
<keyword evidence="5" id="KW-0653">Protein transport</keyword>
<protein>
    <recommendedName>
        <fullName evidence="8">Flagellar assembly protein FliH/Type III secretion system HrpE domain-containing protein</fullName>
    </recommendedName>
</protein>
<evidence type="ECO:0000256" key="1">
    <source>
        <dbReference type="ARBA" id="ARBA00003041"/>
    </source>
</evidence>
<keyword evidence="4" id="KW-1005">Bacterial flagellum biogenesis</keyword>
<feature type="compositionally biased region" description="Low complexity" evidence="7">
    <location>
        <begin position="16"/>
        <end position="28"/>
    </location>
</feature>
<evidence type="ECO:0000256" key="7">
    <source>
        <dbReference type="SAM" id="MobiDB-lite"/>
    </source>
</evidence>
<feature type="non-terminal residue" evidence="9">
    <location>
        <position position="163"/>
    </location>
</feature>
<dbReference type="InterPro" id="IPR051472">
    <property type="entry name" value="T3SS_Stator/FliH"/>
</dbReference>
<keyword evidence="6" id="KW-1006">Bacterial flagellum protein export</keyword>
<evidence type="ECO:0000256" key="5">
    <source>
        <dbReference type="ARBA" id="ARBA00022927"/>
    </source>
</evidence>
<feature type="region of interest" description="Disordered" evidence="7">
    <location>
        <begin position="1"/>
        <end position="32"/>
    </location>
</feature>
<reference evidence="9" key="1">
    <citation type="submission" date="2019-03" db="EMBL/GenBank/DDBJ databases">
        <title>Lake Tanganyika Metagenome-Assembled Genomes (MAGs).</title>
        <authorList>
            <person name="Tran P."/>
        </authorList>
    </citation>
    <scope>NUCLEOTIDE SEQUENCE</scope>
    <source>
        <strain evidence="9">M_DeepCast_400m_m2_100</strain>
    </source>
</reference>
<evidence type="ECO:0000256" key="6">
    <source>
        <dbReference type="ARBA" id="ARBA00023225"/>
    </source>
</evidence>
<evidence type="ECO:0000259" key="8">
    <source>
        <dbReference type="Pfam" id="PF02108"/>
    </source>
</evidence>
<sequence length="163" mass="16788">MPSANVLRGARVEGAPVSPRGRPSLRGGPPEPLVHTAGELQAAAAAAHAAGLAEGEARGRALEAERLRETAALLEGLAGALAGERLRARLELRRETVRLALAVARRLTRRALAIDEEAAARALADALRGAGENDALIARLHPDDAARLESGGGAGSPLFAGRR</sequence>
<dbReference type="EMBL" id="VGIY01000413">
    <property type="protein sequence ID" value="MBM3318597.1"/>
    <property type="molecule type" value="Genomic_DNA"/>
</dbReference>
<dbReference type="GO" id="GO:0015031">
    <property type="term" value="P:protein transport"/>
    <property type="evidence" value="ECO:0007669"/>
    <property type="project" value="UniProtKB-KW"/>
</dbReference>
<dbReference type="Proteomes" id="UP000748308">
    <property type="component" value="Unassembled WGS sequence"/>
</dbReference>
<proteinExistence type="inferred from homology"/>
<comment type="caution">
    <text evidence="9">The sequence shown here is derived from an EMBL/GenBank/DDBJ whole genome shotgun (WGS) entry which is preliminary data.</text>
</comment>
<feature type="domain" description="Flagellar assembly protein FliH/Type III secretion system HrpE" evidence="8">
    <location>
        <begin position="72"/>
        <end position="149"/>
    </location>
</feature>
<evidence type="ECO:0000313" key="10">
    <source>
        <dbReference type="Proteomes" id="UP000748308"/>
    </source>
</evidence>
<dbReference type="Pfam" id="PF02108">
    <property type="entry name" value="FliH"/>
    <property type="match status" value="1"/>
</dbReference>
<organism evidence="9 10">
    <name type="scientific">Eiseniibacteriota bacterium</name>
    <dbReference type="NCBI Taxonomy" id="2212470"/>
    <lineage>
        <taxon>Bacteria</taxon>
        <taxon>Candidatus Eiseniibacteriota</taxon>
    </lineage>
</organism>